<dbReference type="InterPro" id="IPR001661">
    <property type="entry name" value="Glyco_hydro_37"/>
</dbReference>
<dbReference type="EC" id="3.2.1.28" evidence="3 7"/>
<evidence type="ECO:0000256" key="6">
    <source>
        <dbReference type="ARBA" id="ARBA00023295"/>
    </source>
</evidence>
<protein>
    <recommendedName>
        <fullName evidence="4 7">Trehalase</fullName>
        <ecNumber evidence="3 7">3.2.1.28</ecNumber>
    </recommendedName>
    <alternativeName>
        <fullName evidence="7">Alpha-trehalose glucohydrolase</fullName>
    </alternativeName>
</protein>
<comment type="catalytic activity">
    <reaction evidence="1 7">
        <text>alpha,alpha-trehalose + H2O = alpha-D-glucose + beta-D-glucose</text>
        <dbReference type="Rhea" id="RHEA:32675"/>
        <dbReference type="ChEBI" id="CHEBI:15377"/>
        <dbReference type="ChEBI" id="CHEBI:15903"/>
        <dbReference type="ChEBI" id="CHEBI:16551"/>
        <dbReference type="ChEBI" id="CHEBI:17925"/>
        <dbReference type="EC" id="3.2.1.28"/>
    </reaction>
</comment>
<evidence type="ECO:0000313" key="8">
    <source>
        <dbReference type="EMBL" id="CAF0707031.1"/>
    </source>
</evidence>
<gene>
    <name evidence="8" type="ORF">OXX778_LOCUS448</name>
</gene>
<keyword evidence="5 7" id="KW-0378">Hydrolase</keyword>
<dbReference type="Proteomes" id="UP000663879">
    <property type="component" value="Unassembled WGS sequence"/>
</dbReference>
<evidence type="ECO:0000256" key="2">
    <source>
        <dbReference type="ARBA" id="ARBA00005615"/>
    </source>
</evidence>
<dbReference type="Pfam" id="PF01204">
    <property type="entry name" value="Trehalase"/>
    <property type="match status" value="1"/>
</dbReference>
<proteinExistence type="inferred from homology"/>
<accession>A0A813M454</accession>
<dbReference type="GO" id="GO:0005993">
    <property type="term" value="P:trehalose catabolic process"/>
    <property type="evidence" value="ECO:0007669"/>
    <property type="project" value="TreeGrafter"/>
</dbReference>
<dbReference type="AlphaFoldDB" id="A0A813M454"/>
<evidence type="ECO:0000256" key="5">
    <source>
        <dbReference type="ARBA" id="ARBA00022801"/>
    </source>
</evidence>
<evidence type="ECO:0000256" key="7">
    <source>
        <dbReference type="RuleBase" id="RU361180"/>
    </source>
</evidence>
<keyword evidence="6 7" id="KW-0326">Glycosidase</keyword>
<dbReference type="EMBL" id="CAJNOC010000021">
    <property type="protein sequence ID" value="CAF0707031.1"/>
    <property type="molecule type" value="Genomic_DNA"/>
</dbReference>
<evidence type="ECO:0000313" key="9">
    <source>
        <dbReference type="Proteomes" id="UP000663879"/>
    </source>
</evidence>
<dbReference type="InterPro" id="IPR018232">
    <property type="entry name" value="Glyco_hydro_37_CS"/>
</dbReference>
<dbReference type="Gene3D" id="1.50.10.10">
    <property type="match status" value="1"/>
</dbReference>
<dbReference type="InterPro" id="IPR012341">
    <property type="entry name" value="6hp_glycosidase-like_sf"/>
</dbReference>
<dbReference type="GO" id="GO:0004555">
    <property type="term" value="F:alpha,alpha-trehalase activity"/>
    <property type="evidence" value="ECO:0007669"/>
    <property type="project" value="UniProtKB-EC"/>
</dbReference>
<dbReference type="PRINTS" id="PR00744">
    <property type="entry name" value="GLHYDRLASE37"/>
</dbReference>
<dbReference type="PROSITE" id="PS00927">
    <property type="entry name" value="TREHALASE_1"/>
    <property type="match status" value="1"/>
</dbReference>
<evidence type="ECO:0000256" key="1">
    <source>
        <dbReference type="ARBA" id="ARBA00001576"/>
    </source>
</evidence>
<dbReference type="PROSITE" id="PS00928">
    <property type="entry name" value="TREHALASE_2"/>
    <property type="match status" value="1"/>
</dbReference>
<dbReference type="PANTHER" id="PTHR23403:SF1">
    <property type="entry name" value="TREHALASE"/>
    <property type="match status" value="1"/>
</dbReference>
<organism evidence="8 9">
    <name type="scientific">Brachionus calyciflorus</name>
    <dbReference type="NCBI Taxonomy" id="104777"/>
    <lineage>
        <taxon>Eukaryota</taxon>
        <taxon>Metazoa</taxon>
        <taxon>Spiralia</taxon>
        <taxon>Gnathifera</taxon>
        <taxon>Rotifera</taxon>
        <taxon>Eurotatoria</taxon>
        <taxon>Monogononta</taxon>
        <taxon>Pseudotrocha</taxon>
        <taxon>Ploima</taxon>
        <taxon>Brachionidae</taxon>
        <taxon>Brachionus</taxon>
    </lineage>
</organism>
<keyword evidence="9" id="KW-1185">Reference proteome</keyword>
<dbReference type="SUPFAM" id="SSF48208">
    <property type="entry name" value="Six-hairpin glycosidases"/>
    <property type="match status" value="1"/>
</dbReference>
<name>A0A813M454_9BILA</name>
<dbReference type="InterPro" id="IPR008928">
    <property type="entry name" value="6-hairpin_glycosidase_sf"/>
</dbReference>
<comment type="caution">
    <text evidence="8">The sequence shown here is derived from an EMBL/GenBank/DDBJ whole genome shotgun (WGS) entry which is preliminary data.</text>
</comment>
<comment type="similarity">
    <text evidence="2 7">Belongs to the glycosyl hydrolase 37 family.</text>
</comment>
<reference evidence="8" key="1">
    <citation type="submission" date="2021-02" db="EMBL/GenBank/DDBJ databases">
        <authorList>
            <person name="Nowell W R."/>
        </authorList>
    </citation>
    <scope>NUCLEOTIDE SEQUENCE</scope>
    <source>
        <strain evidence="8">Ploen Becks lab</strain>
    </source>
</reference>
<dbReference type="OrthoDB" id="3542292at2759"/>
<sequence length="546" mass="64432">MTRDISDFNNNFYSAEKLYTSEKFLRALKRLNPNLDSKSIVDRATKKPVDEVLNALDNLDEFIIDDIQKFSDIFLHSPGIEIERANLTDWKEEPEILSKLKSEELKNFFKAVNSIWLDLYKKFDSNTLYPGCVSSHLPMKHSFIVPGGRFIEMYYWDTYWTIEGLLVCDMFKTAREMIENFIHFIDLYGFIPNGSRIYYLNRSQPPYFSQIVFKYFEYTQNSQLLSQDDKLEIKNFVLNEALVYMIKEYEFWMKEKIVEIEIDDHVYRLNIFKANTNRPRPESYFEDINTASGLSSEKEKEILYQHLASGAESGHDFTSRWFRDPMKIHTIETSDIIPVDLNAILYKTELIISKLSYLKGNLDIAKLFKRNSIERRLSINKVLWSEQNKMWTDFNLKTKTSQSEHFYLSNLSPLWFGLRPPNHISELDLINMHIKKPIEEYNGLPYSFVYSNEQWDFPNVWAPYQLSLTEFLHKHDKKLSLQLASKFFNSLFTGWKMNNTFFEKYNALNSGKRGAGGEYEVQSGFGWTNGVALKLIEIFQDKILDY</sequence>
<evidence type="ECO:0000256" key="3">
    <source>
        <dbReference type="ARBA" id="ARBA00012757"/>
    </source>
</evidence>
<evidence type="ECO:0000256" key="4">
    <source>
        <dbReference type="ARBA" id="ARBA00019905"/>
    </source>
</evidence>
<dbReference type="PANTHER" id="PTHR23403">
    <property type="entry name" value="TREHALASE"/>
    <property type="match status" value="1"/>
</dbReference>